<dbReference type="PANTHER" id="PTHR30008">
    <property type="entry name" value="EXODEOXYRIBONUCLEASE 7 LARGE SUBUNIT"/>
    <property type="match status" value="1"/>
</dbReference>
<evidence type="ECO:0000256" key="3">
    <source>
        <dbReference type="ARBA" id="ARBA00022801"/>
    </source>
</evidence>
<feature type="domain" description="Exonuclease VII large subunit C-terminal" evidence="6">
    <location>
        <begin position="143"/>
        <end position="324"/>
    </location>
</feature>
<keyword evidence="1" id="KW-0963">Cytoplasm</keyword>
<dbReference type="GO" id="GO:0009318">
    <property type="term" value="C:exodeoxyribonuclease VII complex"/>
    <property type="evidence" value="ECO:0007669"/>
    <property type="project" value="UniProtKB-UniRule"/>
</dbReference>
<dbReference type="KEGG" id="aup:AsAng_0024500"/>
<evidence type="ECO:0000256" key="4">
    <source>
        <dbReference type="ARBA" id="ARBA00022839"/>
    </source>
</evidence>
<feature type="domain" description="OB-fold nucleic acid binding" evidence="7">
    <location>
        <begin position="11"/>
        <end position="114"/>
    </location>
</feature>
<dbReference type="Pfam" id="PF02601">
    <property type="entry name" value="Exonuc_VII_L"/>
    <property type="match status" value="1"/>
</dbReference>
<dbReference type="GO" id="GO:0006308">
    <property type="term" value="P:DNA catabolic process"/>
    <property type="evidence" value="ECO:0007669"/>
    <property type="project" value="UniProtKB-UniRule"/>
</dbReference>
<dbReference type="EMBL" id="AP026867">
    <property type="protein sequence ID" value="BDS11736.1"/>
    <property type="molecule type" value="Genomic_DNA"/>
</dbReference>
<dbReference type="AlphaFoldDB" id="A0A916DS97"/>
<evidence type="ECO:0000256" key="2">
    <source>
        <dbReference type="ARBA" id="ARBA00022722"/>
    </source>
</evidence>
<dbReference type="GO" id="GO:0003676">
    <property type="term" value="F:nucleic acid binding"/>
    <property type="evidence" value="ECO:0007669"/>
    <property type="project" value="InterPro"/>
</dbReference>
<name>A0A916DS97_9BACT</name>
<comment type="subcellular location">
    <subcellularLocation>
        <location evidence="5">Cytoplasm</location>
    </subcellularLocation>
</comment>
<evidence type="ECO:0000313" key="8">
    <source>
        <dbReference type="EMBL" id="BDS11736.1"/>
    </source>
</evidence>
<reference evidence="8" key="1">
    <citation type="submission" date="2022-09" db="EMBL/GenBank/DDBJ databases">
        <title>Aureispira anguillicida sp. nov., isolated from Leptocephalus of Japanese eel Anguilla japonica.</title>
        <authorList>
            <person name="Yuasa K."/>
            <person name="Mekata T."/>
            <person name="Ikunari K."/>
        </authorList>
    </citation>
    <scope>NUCLEOTIDE SEQUENCE</scope>
    <source>
        <strain evidence="8">EL160426</strain>
    </source>
</reference>
<sequence length="391" mass="44048">MAGQDKITSFSLFELNEHLKRVVAFNMRETIWINCEIADVGNSKGNVYLSLVERSDFKITARAEAMIWGRSLDKIIRKIGDSLWSILQVGRQVLLRVQVEFHEYFGMKLSIQDIDPTVTIGQLELKRLQTQKKLEAEHFTALNAQLPTALVWQRIAVISSSTAAGLQDFLQQINTNPHQYKFQYELFEAVVQGVNVPLEVMQQIEKIEARKADFDCIVLVRGGGARLDLMGFDDYDLCVALATCELPVLTGIGHDIDETLADLVAYQKLKTPTAVADYLIHKMLTFESTIVQYASDIKRIALERIRQESTKIDLLEEHLKHSAQQRLKRANQDLEAIAEKLHLLDPRTILARGFSAVSNAEGKLIGSVEDLKAGEEYILHLADGKVTIKMG</sequence>
<gene>
    <name evidence="8" type="ORF">AsAng_0024500</name>
</gene>
<evidence type="ECO:0000259" key="6">
    <source>
        <dbReference type="Pfam" id="PF02601"/>
    </source>
</evidence>
<evidence type="ECO:0000313" key="9">
    <source>
        <dbReference type="Proteomes" id="UP001060919"/>
    </source>
</evidence>
<evidence type="ECO:0000259" key="7">
    <source>
        <dbReference type="Pfam" id="PF13742"/>
    </source>
</evidence>
<keyword evidence="9" id="KW-1185">Reference proteome</keyword>
<evidence type="ECO:0000256" key="1">
    <source>
        <dbReference type="ARBA" id="ARBA00022490"/>
    </source>
</evidence>
<dbReference type="RefSeq" id="WP_264792882.1">
    <property type="nucleotide sequence ID" value="NZ_AP026867.1"/>
</dbReference>
<dbReference type="GO" id="GO:0005737">
    <property type="term" value="C:cytoplasm"/>
    <property type="evidence" value="ECO:0007669"/>
    <property type="project" value="UniProtKB-SubCell"/>
</dbReference>
<proteinExistence type="inferred from homology"/>
<dbReference type="Proteomes" id="UP001060919">
    <property type="component" value="Chromosome"/>
</dbReference>
<protein>
    <recommendedName>
        <fullName evidence="5">Exodeoxyribonuclease 7 large subunit</fullName>
        <ecNumber evidence="5">3.1.11.6</ecNumber>
    </recommendedName>
</protein>
<keyword evidence="4 5" id="KW-0269">Exonuclease</keyword>
<comment type="similarity">
    <text evidence="5">Belongs to the XseA family.</text>
</comment>
<organism evidence="8 9">
    <name type="scientific">Aureispira anguillae</name>
    <dbReference type="NCBI Taxonomy" id="2864201"/>
    <lineage>
        <taxon>Bacteria</taxon>
        <taxon>Pseudomonadati</taxon>
        <taxon>Bacteroidota</taxon>
        <taxon>Saprospiria</taxon>
        <taxon>Saprospirales</taxon>
        <taxon>Saprospiraceae</taxon>
        <taxon>Aureispira</taxon>
    </lineage>
</organism>
<dbReference type="GO" id="GO:0008855">
    <property type="term" value="F:exodeoxyribonuclease VII activity"/>
    <property type="evidence" value="ECO:0007669"/>
    <property type="project" value="UniProtKB-UniRule"/>
</dbReference>
<dbReference type="Pfam" id="PF13742">
    <property type="entry name" value="tRNA_anti_2"/>
    <property type="match status" value="1"/>
</dbReference>
<dbReference type="NCBIfam" id="TIGR00237">
    <property type="entry name" value="xseA"/>
    <property type="match status" value="1"/>
</dbReference>
<comment type="catalytic activity">
    <reaction evidence="5">
        <text>Exonucleolytic cleavage in either 5'- to 3'- or 3'- to 5'-direction to yield nucleoside 5'-phosphates.</text>
        <dbReference type="EC" id="3.1.11.6"/>
    </reaction>
</comment>
<keyword evidence="2 5" id="KW-0540">Nuclease</keyword>
<keyword evidence="3 5" id="KW-0378">Hydrolase</keyword>
<evidence type="ECO:0000256" key="5">
    <source>
        <dbReference type="RuleBase" id="RU004355"/>
    </source>
</evidence>
<dbReference type="InterPro" id="IPR020579">
    <property type="entry name" value="Exonuc_VII_lsu_C"/>
</dbReference>
<dbReference type="InterPro" id="IPR025824">
    <property type="entry name" value="OB-fold_nuc-bd_dom"/>
</dbReference>
<dbReference type="InterPro" id="IPR003753">
    <property type="entry name" value="Exonuc_VII_L"/>
</dbReference>
<dbReference type="PANTHER" id="PTHR30008:SF0">
    <property type="entry name" value="EXODEOXYRIBONUCLEASE 7 LARGE SUBUNIT"/>
    <property type="match status" value="1"/>
</dbReference>
<accession>A0A916DS97</accession>
<dbReference type="EC" id="3.1.11.6" evidence="5"/>